<dbReference type="EMBL" id="CAFBLO010000058">
    <property type="protein sequence ID" value="CAB4869584.1"/>
    <property type="molecule type" value="Genomic_DNA"/>
</dbReference>
<evidence type="ECO:0000313" key="2">
    <source>
        <dbReference type="EMBL" id="CAB4869584.1"/>
    </source>
</evidence>
<evidence type="ECO:0000256" key="1">
    <source>
        <dbReference type="SAM" id="MobiDB-lite"/>
    </source>
</evidence>
<proteinExistence type="predicted"/>
<dbReference type="AlphaFoldDB" id="A0A6J7DL95"/>
<accession>A0A6J7DL95</accession>
<name>A0A6J7DL95_9ZZZZ</name>
<protein>
    <submittedName>
        <fullName evidence="2">Unannotated protein</fullName>
    </submittedName>
</protein>
<organism evidence="2">
    <name type="scientific">freshwater metagenome</name>
    <dbReference type="NCBI Taxonomy" id="449393"/>
    <lineage>
        <taxon>unclassified sequences</taxon>
        <taxon>metagenomes</taxon>
        <taxon>ecological metagenomes</taxon>
    </lineage>
</organism>
<sequence length="69" mass="7322">MTATSNQMSGVTMYQTVRPTNPSRAPTLSTFLPGSINGLLGIRAESFRNATIEPVNVTAPINTPMNTSP</sequence>
<reference evidence="2" key="1">
    <citation type="submission" date="2020-05" db="EMBL/GenBank/DDBJ databases">
        <authorList>
            <person name="Chiriac C."/>
            <person name="Salcher M."/>
            <person name="Ghai R."/>
            <person name="Kavagutti S V."/>
        </authorList>
    </citation>
    <scope>NUCLEOTIDE SEQUENCE</scope>
</reference>
<feature type="region of interest" description="Disordered" evidence="1">
    <location>
        <begin position="1"/>
        <end position="29"/>
    </location>
</feature>
<gene>
    <name evidence="2" type="ORF">UFOPK3364_00675</name>
</gene>